<feature type="transmembrane region" description="Helical" evidence="8">
    <location>
        <begin position="112"/>
        <end position="130"/>
    </location>
</feature>
<comment type="similarity">
    <text evidence="7">Belongs to the major facilitator superfamily. Phthalate permease family.</text>
</comment>
<feature type="transmembrane region" description="Helical" evidence="8">
    <location>
        <begin position="53"/>
        <end position="74"/>
    </location>
</feature>
<feature type="transmembrane region" description="Helical" evidence="8">
    <location>
        <begin position="421"/>
        <end position="442"/>
    </location>
</feature>
<feature type="transmembrane region" description="Helical" evidence="8">
    <location>
        <begin position="360"/>
        <end position="380"/>
    </location>
</feature>
<evidence type="ECO:0000256" key="8">
    <source>
        <dbReference type="SAM" id="Phobius"/>
    </source>
</evidence>
<dbReference type="Gene3D" id="1.20.1250.20">
    <property type="entry name" value="MFS general substrate transporter like domains"/>
    <property type="match status" value="2"/>
</dbReference>
<name>A0A2G9C7F9_9BURK</name>
<feature type="transmembrane region" description="Helical" evidence="8">
    <location>
        <begin position="335"/>
        <end position="354"/>
    </location>
</feature>
<dbReference type="InterPro" id="IPR011701">
    <property type="entry name" value="MFS"/>
</dbReference>
<evidence type="ECO:0000256" key="7">
    <source>
        <dbReference type="ARBA" id="ARBA00038514"/>
    </source>
</evidence>
<dbReference type="Proteomes" id="UP000231501">
    <property type="component" value="Unassembled WGS sequence"/>
</dbReference>
<evidence type="ECO:0000256" key="4">
    <source>
        <dbReference type="ARBA" id="ARBA00022692"/>
    </source>
</evidence>
<dbReference type="NCBIfam" id="TIGR00893">
    <property type="entry name" value="2A0114"/>
    <property type="match status" value="1"/>
</dbReference>
<keyword evidence="2" id="KW-0813">Transport</keyword>
<dbReference type="FunFam" id="1.20.1250.20:FF:000010">
    <property type="entry name" value="Probable glucarate transporter"/>
    <property type="match status" value="1"/>
</dbReference>
<feature type="transmembrane region" description="Helical" evidence="8">
    <location>
        <begin position="263"/>
        <end position="287"/>
    </location>
</feature>
<feature type="transmembrane region" description="Helical" evidence="8">
    <location>
        <begin position="86"/>
        <end position="106"/>
    </location>
</feature>
<feature type="transmembrane region" description="Helical" evidence="8">
    <location>
        <begin position="189"/>
        <end position="206"/>
    </location>
</feature>
<dbReference type="GO" id="GO:0005886">
    <property type="term" value="C:plasma membrane"/>
    <property type="evidence" value="ECO:0007669"/>
    <property type="project" value="UniProtKB-SubCell"/>
</dbReference>
<protein>
    <submittedName>
        <fullName evidence="10">MFS transporter</fullName>
    </submittedName>
</protein>
<dbReference type="PROSITE" id="PS50850">
    <property type="entry name" value="MFS"/>
    <property type="match status" value="1"/>
</dbReference>
<organism evidence="10 11">
    <name type="scientific">Roseateles chitinivorans</name>
    <dbReference type="NCBI Taxonomy" id="2917965"/>
    <lineage>
        <taxon>Bacteria</taxon>
        <taxon>Pseudomonadati</taxon>
        <taxon>Pseudomonadota</taxon>
        <taxon>Betaproteobacteria</taxon>
        <taxon>Burkholderiales</taxon>
        <taxon>Sphaerotilaceae</taxon>
        <taxon>Roseateles</taxon>
    </lineage>
</organism>
<dbReference type="InterPro" id="IPR020846">
    <property type="entry name" value="MFS_dom"/>
</dbReference>
<dbReference type="PANTHER" id="PTHR11662">
    <property type="entry name" value="SOLUTE CARRIER FAMILY 17"/>
    <property type="match status" value="1"/>
</dbReference>
<keyword evidence="6 8" id="KW-0472">Membrane</keyword>
<feature type="transmembrane region" description="Helical" evidence="8">
    <location>
        <begin position="12"/>
        <end position="33"/>
    </location>
</feature>
<proteinExistence type="inferred from homology"/>
<dbReference type="SUPFAM" id="SSF103473">
    <property type="entry name" value="MFS general substrate transporter"/>
    <property type="match status" value="1"/>
</dbReference>
<dbReference type="OrthoDB" id="8596007at2"/>
<evidence type="ECO:0000256" key="1">
    <source>
        <dbReference type="ARBA" id="ARBA00004651"/>
    </source>
</evidence>
<evidence type="ECO:0000256" key="6">
    <source>
        <dbReference type="ARBA" id="ARBA00023136"/>
    </source>
</evidence>
<dbReference type="AlphaFoldDB" id="A0A2G9C7F9"/>
<dbReference type="Pfam" id="PF07690">
    <property type="entry name" value="MFS_1"/>
    <property type="match status" value="1"/>
</dbReference>
<dbReference type="InterPro" id="IPR050382">
    <property type="entry name" value="MFS_Na/Anion_cotransporter"/>
</dbReference>
<evidence type="ECO:0000313" key="10">
    <source>
        <dbReference type="EMBL" id="PIM52272.1"/>
    </source>
</evidence>
<feature type="transmembrane region" description="Helical" evidence="8">
    <location>
        <begin position="164"/>
        <end position="183"/>
    </location>
</feature>
<dbReference type="CDD" id="cd17319">
    <property type="entry name" value="MFS_ExuT_GudP_like"/>
    <property type="match status" value="1"/>
</dbReference>
<dbReference type="RefSeq" id="WP_099862495.1">
    <property type="nucleotide sequence ID" value="NZ_PEOG01000041.1"/>
</dbReference>
<dbReference type="InterPro" id="IPR036259">
    <property type="entry name" value="MFS_trans_sf"/>
</dbReference>
<evidence type="ECO:0000259" key="9">
    <source>
        <dbReference type="PROSITE" id="PS50850"/>
    </source>
</evidence>
<dbReference type="PANTHER" id="PTHR11662:SF399">
    <property type="entry name" value="FI19708P1-RELATED"/>
    <property type="match status" value="1"/>
</dbReference>
<dbReference type="InterPro" id="IPR000849">
    <property type="entry name" value="Sugar_P_transporter"/>
</dbReference>
<reference evidence="10 11" key="1">
    <citation type="submission" date="2017-11" db="EMBL/GenBank/DDBJ databases">
        <title>Draft genome sequence of Mitsuaria sp. HWN-4.</title>
        <authorList>
            <person name="Gundlapally S.R."/>
        </authorList>
    </citation>
    <scope>NUCLEOTIDE SEQUENCE [LARGE SCALE GENOMIC DNA]</scope>
    <source>
        <strain evidence="10 11">HWN-4</strain>
    </source>
</reference>
<keyword evidence="5 8" id="KW-1133">Transmembrane helix</keyword>
<evidence type="ECO:0000313" key="11">
    <source>
        <dbReference type="Proteomes" id="UP000231501"/>
    </source>
</evidence>
<dbReference type="PIRSF" id="PIRSF002808">
    <property type="entry name" value="Hexose_phosphate_transp"/>
    <property type="match status" value="1"/>
</dbReference>
<sequence length="454" mass="48576">MQLSLSSAAASGIGRARFGVLAMIFVVTVLNYADRATVGVAGPVLSKELGIDAVQMGFIFSAFSWSYVLGQLPGGWLLDKFGAKQVYAWSILLWSLFTMLQGSVHHMGMDQMLFGLPLAVSALFLMRLMVGLSESPSFPANGRMVAAWFPVKERGTASAIFNSAQYFATVLFAPIMAWIVHAIGWSEVFYFMGGLGILMSVLWMRTMHNSPADHPSISAAEREYIEAGGALLSGSNKTSRAARVAGPRLGYLKQLLANRMLMGVYLAQYCVNVLTYFFLTWFPIYLVKERGMSLLNAGVVAALPAICGFAGGVLGGVISDWLLRRGHSLTFARKLPIVVGMLLSTSMIACNYVGIEAVVVGIMALAFFGKGLGALGWAVVSDTSPKEIAGLSGALFNTFGNVAGIVTPIVIGYIVQTTHSFNGALVFVGAHALIAVLSYLLVVGEIKRVELKPV</sequence>
<dbReference type="GO" id="GO:0022857">
    <property type="term" value="F:transmembrane transporter activity"/>
    <property type="evidence" value="ECO:0007669"/>
    <property type="project" value="InterPro"/>
</dbReference>
<evidence type="ECO:0000256" key="2">
    <source>
        <dbReference type="ARBA" id="ARBA00022448"/>
    </source>
</evidence>
<dbReference type="EMBL" id="PEOG01000041">
    <property type="protein sequence ID" value="PIM52272.1"/>
    <property type="molecule type" value="Genomic_DNA"/>
</dbReference>
<keyword evidence="11" id="KW-1185">Reference proteome</keyword>
<keyword evidence="4 8" id="KW-0812">Transmembrane</keyword>
<gene>
    <name evidence="10" type="ORF">CS062_15390</name>
</gene>
<keyword evidence="3" id="KW-1003">Cell membrane</keyword>
<evidence type="ECO:0000256" key="3">
    <source>
        <dbReference type="ARBA" id="ARBA00022475"/>
    </source>
</evidence>
<accession>A0A2G9C7F9</accession>
<feature type="transmembrane region" description="Helical" evidence="8">
    <location>
        <begin position="299"/>
        <end position="323"/>
    </location>
</feature>
<comment type="subcellular location">
    <subcellularLocation>
        <location evidence="1">Cell membrane</location>
        <topology evidence="1">Multi-pass membrane protein</topology>
    </subcellularLocation>
</comment>
<feature type="transmembrane region" description="Helical" evidence="8">
    <location>
        <begin position="392"/>
        <end position="415"/>
    </location>
</feature>
<comment type="caution">
    <text evidence="10">The sequence shown here is derived from an EMBL/GenBank/DDBJ whole genome shotgun (WGS) entry which is preliminary data.</text>
</comment>
<feature type="domain" description="Major facilitator superfamily (MFS) profile" evidence="9">
    <location>
        <begin position="20"/>
        <end position="447"/>
    </location>
</feature>
<evidence type="ECO:0000256" key="5">
    <source>
        <dbReference type="ARBA" id="ARBA00022989"/>
    </source>
</evidence>